<reference evidence="1" key="1">
    <citation type="submission" date="2014-11" db="EMBL/GenBank/DDBJ databases">
        <authorList>
            <person name="Amaro Gonzalez C."/>
        </authorList>
    </citation>
    <scope>NUCLEOTIDE SEQUENCE</scope>
</reference>
<protein>
    <submittedName>
        <fullName evidence="1">Uncharacterized protein</fullName>
    </submittedName>
</protein>
<reference evidence="1" key="2">
    <citation type="journal article" date="2015" name="Fish Shellfish Immunol.">
        <title>Early steps in the European eel (Anguilla anguilla)-Vibrio vulnificus interaction in the gills: Role of the RtxA13 toxin.</title>
        <authorList>
            <person name="Callol A."/>
            <person name="Pajuelo D."/>
            <person name="Ebbesson L."/>
            <person name="Teles M."/>
            <person name="MacKenzie S."/>
            <person name="Amaro C."/>
        </authorList>
    </citation>
    <scope>NUCLEOTIDE SEQUENCE</scope>
</reference>
<accession>A0A0E9WAJ5</accession>
<organism evidence="1">
    <name type="scientific">Anguilla anguilla</name>
    <name type="common">European freshwater eel</name>
    <name type="synonym">Muraena anguilla</name>
    <dbReference type="NCBI Taxonomy" id="7936"/>
    <lineage>
        <taxon>Eukaryota</taxon>
        <taxon>Metazoa</taxon>
        <taxon>Chordata</taxon>
        <taxon>Craniata</taxon>
        <taxon>Vertebrata</taxon>
        <taxon>Euteleostomi</taxon>
        <taxon>Actinopterygii</taxon>
        <taxon>Neopterygii</taxon>
        <taxon>Teleostei</taxon>
        <taxon>Anguilliformes</taxon>
        <taxon>Anguillidae</taxon>
        <taxon>Anguilla</taxon>
    </lineage>
</organism>
<dbReference type="AlphaFoldDB" id="A0A0E9WAJ5"/>
<name>A0A0E9WAJ5_ANGAN</name>
<sequence>MPVLLPFSVLSASFPSQSPHVALLMPEATPFSLSVGCMAIGNQKIRFNVMF</sequence>
<evidence type="ECO:0000313" key="1">
    <source>
        <dbReference type="EMBL" id="JAH87301.1"/>
    </source>
</evidence>
<dbReference type="EMBL" id="GBXM01021276">
    <property type="protein sequence ID" value="JAH87301.1"/>
    <property type="molecule type" value="Transcribed_RNA"/>
</dbReference>
<proteinExistence type="predicted"/>